<name>A0ABR4BZW0_9HELO</name>
<evidence type="ECO:0000313" key="8">
    <source>
        <dbReference type="Proteomes" id="UP001595075"/>
    </source>
</evidence>
<keyword evidence="4" id="KW-0040">ANK repeat</keyword>
<accession>A0ABR4BZW0</accession>
<comment type="caution">
    <text evidence="7">The sequence shown here is derived from an EMBL/GenBank/DDBJ whole genome shotgun (WGS) entry which is preliminary data.</text>
</comment>
<dbReference type="Proteomes" id="UP001595075">
    <property type="component" value="Unassembled WGS sequence"/>
</dbReference>
<evidence type="ECO:0000256" key="1">
    <source>
        <dbReference type="ARBA" id="ARBA00004123"/>
    </source>
</evidence>
<feature type="region of interest" description="Disordered" evidence="6">
    <location>
        <begin position="227"/>
        <end position="302"/>
    </location>
</feature>
<organism evidence="7 8">
    <name type="scientific">Oculimacula yallundae</name>
    <dbReference type="NCBI Taxonomy" id="86028"/>
    <lineage>
        <taxon>Eukaryota</taxon>
        <taxon>Fungi</taxon>
        <taxon>Dikarya</taxon>
        <taxon>Ascomycota</taxon>
        <taxon>Pezizomycotina</taxon>
        <taxon>Leotiomycetes</taxon>
        <taxon>Helotiales</taxon>
        <taxon>Ploettnerulaceae</taxon>
        <taxon>Oculimacula</taxon>
    </lineage>
</organism>
<dbReference type="PANTHER" id="PTHR15263">
    <property type="entry name" value="I-KAPPA-B-LIKE PROTEIN IKBL"/>
    <property type="match status" value="1"/>
</dbReference>
<evidence type="ECO:0000256" key="6">
    <source>
        <dbReference type="SAM" id="MobiDB-lite"/>
    </source>
</evidence>
<protein>
    <submittedName>
        <fullName evidence="7">Uncharacterized protein</fullName>
    </submittedName>
</protein>
<comment type="subcellular location">
    <subcellularLocation>
        <location evidence="1">Nucleus</location>
    </subcellularLocation>
</comment>
<reference evidence="7 8" key="1">
    <citation type="journal article" date="2024" name="Commun. Biol.">
        <title>Comparative genomic analysis of thermophilic fungi reveals convergent evolutionary adaptations and gene losses.</title>
        <authorList>
            <person name="Steindorff A.S."/>
            <person name="Aguilar-Pontes M.V."/>
            <person name="Robinson A.J."/>
            <person name="Andreopoulos B."/>
            <person name="LaButti K."/>
            <person name="Kuo A."/>
            <person name="Mondo S."/>
            <person name="Riley R."/>
            <person name="Otillar R."/>
            <person name="Haridas S."/>
            <person name="Lipzen A."/>
            <person name="Grimwood J."/>
            <person name="Schmutz J."/>
            <person name="Clum A."/>
            <person name="Reid I.D."/>
            <person name="Moisan M.C."/>
            <person name="Butler G."/>
            <person name="Nguyen T.T.M."/>
            <person name="Dewar K."/>
            <person name="Conant G."/>
            <person name="Drula E."/>
            <person name="Henrissat B."/>
            <person name="Hansel C."/>
            <person name="Singer S."/>
            <person name="Hutchinson M.I."/>
            <person name="de Vries R.P."/>
            <person name="Natvig D.O."/>
            <person name="Powell A.J."/>
            <person name="Tsang A."/>
            <person name="Grigoriev I.V."/>
        </authorList>
    </citation>
    <scope>NUCLEOTIDE SEQUENCE [LARGE SCALE GENOMIC DNA]</scope>
    <source>
        <strain evidence="7 8">CBS 494.80</strain>
    </source>
</reference>
<evidence type="ECO:0000256" key="5">
    <source>
        <dbReference type="ARBA" id="ARBA00023242"/>
    </source>
</evidence>
<evidence type="ECO:0000256" key="3">
    <source>
        <dbReference type="ARBA" id="ARBA00022737"/>
    </source>
</evidence>
<dbReference type="EMBL" id="JAZHXI010000016">
    <property type="protein sequence ID" value="KAL2063157.1"/>
    <property type="molecule type" value="Genomic_DNA"/>
</dbReference>
<dbReference type="InterPro" id="IPR038753">
    <property type="entry name" value="NFKBIL1"/>
</dbReference>
<evidence type="ECO:0000256" key="2">
    <source>
        <dbReference type="ARBA" id="ARBA00022553"/>
    </source>
</evidence>
<feature type="compositionally biased region" description="Basic and acidic residues" evidence="6">
    <location>
        <begin position="116"/>
        <end position="136"/>
    </location>
</feature>
<proteinExistence type="predicted"/>
<evidence type="ECO:0000313" key="7">
    <source>
        <dbReference type="EMBL" id="KAL2063157.1"/>
    </source>
</evidence>
<dbReference type="PANTHER" id="PTHR15263:SF1">
    <property type="entry name" value="NF-KAPPA-B INHIBITOR-LIKE PROTEIN 1"/>
    <property type="match status" value="1"/>
</dbReference>
<feature type="compositionally biased region" description="Basic and acidic residues" evidence="6">
    <location>
        <begin position="182"/>
        <end position="191"/>
    </location>
</feature>
<gene>
    <name evidence="7" type="ORF">VTL71DRAFT_6229</name>
</gene>
<keyword evidence="5" id="KW-0539">Nucleus</keyword>
<keyword evidence="8" id="KW-1185">Reference proteome</keyword>
<feature type="region of interest" description="Disordered" evidence="6">
    <location>
        <begin position="115"/>
        <end position="136"/>
    </location>
</feature>
<keyword evidence="2" id="KW-0597">Phosphoprotein</keyword>
<evidence type="ECO:0000256" key="4">
    <source>
        <dbReference type="ARBA" id="ARBA00023043"/>
    </source>
</evidence>
<keyword evidence="3" id="KW-0677">Repeat</keyword>
<sequence>MNFKNMHGFAPSSSGSSKLWDPSKVLEIINPDPAYQCITCAGQAPSQGRRCRVAISAPNRKTITDTINEISYLNPNDPRVMSRLSDIAGVALCLRFHQSQKSSILATWRNKIPRTQRVDSDGKSKSPQSEKRKQAQKEILEQMRVLRDLMATMENNWRAAESEYSSDEDETTYPPASFRSTSKSDTERYRAQLHSERLERERLAREQGVRDKRAAEEELLRRQQAQERVKRAERAEKAARERQKAEEQERIDRQHAEKLRKEQQAKAKRDAENAASNERMRQNAKARAEKTAREKREQEQKEQMKWDQSWTRYQEQWITFKISASRNVALRDAIPWPVQTGVFGDVNASTVRTFLKKGLPEGVLRRNMLRKECSKWHPDAIGRWSRAAELTDVERIMIDMICRLVTDEMNLSSKKSSDYF</sequence>
<feature type="region of interest" description="Disordered" evidence="6">
    <location>
        <begin position="160"/>
        <end position="191"/>
    </location>
</feature>